<dbReference type="GO" id="GO:0006364">
    <property type="term" value="P:rRNA processing"/>
    <property type="evidence" value="ECO:0007669"/>
    <property type="project" value="UniProtKB-UniRule"/>
</dbReference>
<comment type="subunit">
    <text evidence="5">Binds ribosomal protein uS19.</text>
</comment>
<comment type="subcellular location">
    <subcellularLocation>
        <location evidence="5">Cytoplasm</location>
    </subcellularLocation>
</comment>
<dbReference type="EMBL" id="VWPL01000002">
    <property type="protein sequence ID" value="KAA5603379.1"/>
    <property type="molecule type" value="Genomic_DNA"/>
</dbReference>
<keyword evidence="10" id="KW-1185">Reference proteome</keyword>
<evidence type="ECO:0000256" key="1">
    <source>
        <dbReference type="ARBA" id="ARBA00022490"/>
    </source>
</evidence>
<dbReference type="GO" id="GO:0042274">
    <property type="term" value="P:ribosomal small subunit biogenesis"/>
    <property type="evidence" value="ECO:0007669"/>
    <property type="project" value="UniProtKB-UniRule"/>
</dbReference>
<dbReference type="PANTHER" id="PTHR33692:SF1">
    <property type="entry name" value="RIBOSOME MATURATION FACTOR RIMM"/>
    <property type="match status" value="1"/>
</dbReference>
<dbReference type="OrthoDB" id="9788191at2"/>
<evidence type="ECO:0000256" key="6">
    <source>
        <dbReference type="SAM" id="MobiDB-lite"/>
    </source>
</evidence>
<dbReference type="NCBIfam" id="TIGR02273">
    <property type="entry name" value="16S_RimM"/>
    <property type="match status" value="1"/>
</dbReference>
<dbReference type="Gene3D" id="2.30.30.240">
    <property type="entry name" value="PRC-barrel domain"/>
    <property type="match status" value="1"/>
</dbReference>
<dbReference type="Gene3D" id="2.40.30.60">
    <property type="entry name" value="RimM"/>
    <property type="match status" value="1"/>
</dbReference>
<dbReference type="AlphaFoldDB" id="A0A5M6I6K4"/>
<keyword evidence="3 5" id="KW-0698">rRNA processing</keyword>
<comment type="caution">
    <text evidence="9">The sequence shown here is derived from an EMBL/GenBank/DDBJ whole genome shotgun (WGS) entry which is preliminary data.</text>
</comment>
<organism evidence="9 10">
    <name type="scientific">Blastochloris sulfoviridis</name>
    <dbReference type="NCBI Taxonomy" id="50712"/>
    <lineage>
        <taxon>Bacteria</taxon>
        <taxon>Pseudomonadati</taxon>
        <taxon>Pseudomonadota</taxon>
        <taxon>Alphaproteobacteria</taxon>
        <taxon>Hyphomicrobiales</taxon>
        <taxon>Blastochloridaceae</taxon>
        <taxon>Blastochloris</taxon>
    </lineage>
</organism>
<keyword evidence="2 5" id="KW-0690">Ribosome biogenesis</keyword>
<evidence type="ECO:0000256" key="4">
    <source>
        <dbReference type="ARBA" id="ARBA00023186"/>
    </source>
</evidence>
<keyword evidence="1 5" id="KW-0963">Cytoplasm</keyword>
<evidence type="ECO:0000256" key="2">
    <source>
        <dbReference type="ARBA" id="ARBA00022517"/>
    </source>
</evidence>
<name>A0A5M6I6K4_9HYPH</name>
<comment type="similarity">
    <text evidence="5">Belongs to the RimM family.</text>
</comment>
<dbReference type="InterPro" id="IPR009000">
    <property type="entry name" value="Transl_B-barrel_sf"/>
</dbReference>
<feature type="domain" description="RimM N-terminal" evidence="7">
    <location>
        <begin position="20"/>
        <end position="99"/>
    </location>
</feature>
<evidence type="ECO:0000313" key="9">
    <source>
        <dbReference type="EMBL" id="KAA5603379.1"/>
    </source>
</evidence>
<gene>
    <name evidence="5 9" type="primary">rimM</name>
    <name evidence="9" type="ORF">F1193_01650</name>
</gene>
<sequence length="201" mass="21130">MTAAPPPGPGKETGAARRVCVARIAGAYGVRGEVRLMVFTEDRGVLNSLGPFTDAAGLRAFALTALRAHGEGVVARFAEIASREDAEALRGTDLYIPRDRLPAIEEDESYYHADLIGLAVRAPEGDTLGRVIAVENFGAGDILDVAPSWGGASVMVPFTKAMVPAVDLQAGHLTLAARDLVPPPKPPKEGPRRGPKMRGQG</sequence>
<dbReference type="InterPro" id="IPR036976">
    <property type="entry name" value="RimM_N_sf"/>
</dbReference>
<dbReference type="SUPFAM" id="SSF50346">
    <property type="entry name" value="PRC-barrel domain"/>
    <property type="match status" value="1"/>
</dbReference>
<dbReference type="InterPro" id="IPR056792">
    <property type="entry name" value="PRC_RimM"/>
</dbReference>
<dbReference type="GO" id="GO:0005840">
    <property type="term" value="C:ribosome"/>
    <property type="evidence" value="ECO:0007669"/>
    <property type="project" value="InterPro"/>
</dbReference>
<dbReference type="Proteomes" id="UP000323886">
    <property type="component" value="Unassembled WGS sequence"/>
</dbReference>
<dbReference type="GO" id="GO:0043022">
    <property type="term" value="F:ribosome binding"/>
    <property type="evidence" value="ECO:0007669"/>
    <property type="project" value="InterPro"/>
</dbReference>
<dbReference type="Pfam" id="PF24986">
    <property type="entry name" value="PRC_RimM"/>
    <property type="match status" value="1"/>
</dbReference>
<dbReference type="Pfam" id="PF01782">
    <property type="entry name" value="RimM"/>
    <property type="match status" value="1"/>
</dbReference>
<dbReference type="InterPro" id="IPR002676">
    <property type="entry name" value="RimM_N"/>
</dbReference>
<dbReference type="GO" id="GO:0005737">
    <property type="term" value="C:cytoplasm"/>
    <property type="evidence" value="ECO:0007669"/>
    <property type="project" value="UniProtKB-SubCell"/>
</dbReference>
<accession>A0A5M6I6K4</accession>
<evidence type="ECO:0000259" key="8">
    <source>
        <dbReference type="Pfam" id="PF24986"/>
    </source>
</evidence>
<evidence type="ECO:0000259" key="7">
    <source>
        <dbReference type="Pfam" id="PF01782"/>
    </source>
</evidence>
<feature type="region of interest" description="Disordered" evidence="6">
    <location>
        <begin position="178"/>
        <end position="201"/>
    </location>
</feature>
<comment type="domain">
    <text evidence="5">The PRC barrel domain binds ribosomal protein uS19.</text>
</comment>
<reference evidence="9 10" key="1">
    <citation type="submission" date="2019-09" db="EMBL/GenBank/DDBJ databases">
        <title>Draft Whole-Genome sequence of Blastochloris sulfoviridis DSM 729.</title>
        <authorList>
            <person name="Meyer T.E."/>
            <person name="Kyndt J.A."/>
        </authorList>
    </citation>
    <scope>NUCLEOTIDE SEQUENCE [LARGE SCALE GENOMIC DNA]</scope>
    <source>
        <strain evidence="9 10">DSM 729</strain>
    </source>
</reference>
<dbReference type="InterPro" id="IPR011961">
    <property type="entry name" value="RimM"/>
</dbReference>
<feature type="domain" description="Ribosome maturation factor RimM PRC barrel" evidence="8">
    <location>
        <begin position="113"/>
        <end position="176"/>
    </location>
</feature>
<evidence type="ECO:0000256" key="3">
    <source>
        <dbReference type="ARBA" id="ARBA00022552"/>
    </source>
</evidence>
<dbReference type="InterPro" id="IPR011033">
    <property type="entry name" value="PRC_barrel-like_sf"/>
</dbReference>
<evidence type="ECO:0000256" key="5">
    <source>
        <dbReference type="HAMAP-Rule" id="MF_00014"/>
    </source>
</evidence>
<comment type="function">
    <text evidence="5">An accessory protein needed during the final step in the assembly of 30S ribosomal subunit, possibly for assembly of the head region. Essential for efficient processing of 16S rRNA. May be needed both before and after RbfA during the maturation of 16S rRNA. It has affinity for free ribosomal 30S subunits but not for 70S ribosomes.</text>
</comment>
<proteinExistence type="inferred from homology"/>
<dbReference type="PANTHER" id="PTHR33692">
    <property type="entry name" value="RIBOSOME MATURATION FACTOR RIMM"/>
    <property type="match status" value="1"/>
</dbReference>
<dbReference type="HAMAP" id="MF_00014">
    <property type="entry name" value="Ribosome_mat_RimM"/>
    <property type="match status" value="1"/>
</dbReference>
<protein>
    <recommendedName>
        <fullName evidence="5">Ribosome maturation factor RimM</fullName>
    </recommendedName>
</protein>
<dbReference type="RefSeq" id="WP_150095928.1">
    <property type="nucleotide sequence ID" value="NZ_VWPL01000002.1"/>
</dbReference>
<dbReference type="SUPFAM" id="SSF50447">
    <property type="entry name" value="Translation proteins"/>
    <property type="match status" value="1"/>
</dbReference>
<evidence type="ECO:0000313" key="10">
    <source>
        <dbReference type="Proteomes" id="UP000323886"/>
    </source>
</evidence>
<keyword evidence="4 5" id="KW-0143">Chaperone</keyword>